<feature type="compositionally biased region" description="Acidic residues" evidence="8">
    <location>
        <begin position="31"/>
        <end position="42"/>
    </location>
</feature>
<comment type="cofactor">
    <cofactor evidence="1 7">
        <name>Mg(2+)</name>
        <dbReference type="ChEBI" id="CHEBI:18420"/>
    </cofactor>
</comment>
<proteinExistence type="inferred from homology"/>
<evidence type="ECO:0000256" key="4">
    <source>
        <dbReference type="ARBA" id="ARBA00023239"/>
    </source>
</evidence>
<dbReference type="GO" id="GO:0046872">
    <property type="term" value="F:metal ion binding"/>
    <property type="evidence" value="ECO:0007669"/>
    <property type="project" value="UniProtKB-KW"/>
</dbReference>
<dbReference type="RefSeq" id="WP_165300425.1">
    <property type="nucleotide sequence ID" value="NZ_JAAKZZ010000230.1"/>
</dbReference>
<evidence type="ECO:0000256" key="5">
    <source>
        <dbReference type="ARBA" id="ARBA00035573"/>
    </source>
</evidence>
<dbReference type="PANTHER" id="PTHR35201:SF4">
    <property type="entry name" value="BETA-PINACENE SYNTHASE-RELATED"/>
    <property type="match status" value="1"/>
</dbReference>
<keyword evidence="10" id="KW-1185">Reference proteome</keyword>
<dbReference type="NCBIfam" id="NF041167">
    <property type="entry name" value="f2_encap_cargo2"/>
    <property type="match status" value="1"/>
</dbReference>
<name>A0A6G4X1K7_9ACTN</name>
<accession>A0A6G4X1K7</accession>
<dbReference type="PANTHER" id="PTHR35201">
    <property type="entry name" value="TERPENE SYNTHASE"/>
    <property type="match status" value="1"/>
</dbReference>
<dbReference type="Proteomes" id="UP000477722">
    <property type="component" value="Unassembled WGS sequence"/>
</dbReference>
<evidence type="ECO:0000256" key="7">
    <source>
        <dbReference type="RuleBase" id="RU366034"/>
    </source>
</evidence>
<dbReference type="EMBL" id="JAAKZZ010000230">
    <property type="protein sequence ID" value="NGO70770.1"/>
    <property type="molecule type" value="Genomic_DNA"/>
</dbReference>
<evidence type="ECO:0000256" key="2">
    <source>
        <dbReference type="ARBA" id="ARBA00022723"/>
    </source>
</evidence>
<feature type="region of interest" description="Disordered" evidence="8">
    <location>
        <begin position="1"/>
        <end position="70"/>
    </location>
</feature>
<comment type="catalytic activity">
    <reaction evidence="5">
        <text>(E)-2-methylgeranyl diphosphate + H2O = 2-methylisoborneol + diphosphate</text>
        <dbReference type="Rhea" id="RHEA:32571"/>
        <dbReference type="ChEBI" id="CHEBI:15377"/>
        <dbReference type="ChEBI" id="CHEBI:33019"/>
        <dbReference type="ChEBI" id="CHEBI:61984"/>
        <dbReference type="ChEBI" id="CHEBI:61987"/>
        <dbReference type="EC" id="4.2.3.118"/>
    </reaction>
</comment>
<dbReference type="SUPFAM" id="SSF48576">
    <property type="entry name" value="Terpenoid synthases"/>
    <property type="match status" value="1"/>
</dbReference>
<dbReference type="GO" id="GO:0010333">
    <property type="term" value="F:terpene synthase activity"/>
    <property type="evidence" value="ECO:0007669"/>
    <property type="project" value="InterPro"/>
</dbReference>
<dbReference type="InterPro" id="IPR034686">
    <property type="entry name" value="Terpene_cyclase-like_2"/>
</dbReference>
<dbReference type="InterPro" id="IPR008949">
    <property type="entry name" value="Isoprenoid_synthase_dom_sf"/>
</dbReference>
<keyword evidence="4 7" id="KW-0456">Lyase</keyword>
<dbReference type="Gene3D" id="1.10.600.10">
    <property type="entry name" value="Farnesyl Diphosphate Synthase"/>
    <property type="match status" value="1"/>
</dbReference>
<protein>
    <recommendedName>
        <fullName evidence="7">Terpene synthase</fullName>
        <ecNumber evidence="7">4.2.3.-</ecNumber>
    </recommendedName>
</protein>
<reference evidence="9 10" key="1">
    <citation type="submission" date="2020-02" db="EMBL/GenBank/DDBJ databases">
        <title>Whole-genome analyses of novel actinobacteria.</title>
        <authorList>
            <person name="Sahin N."/>
            <person name="Tatar D."/>
        </authorList>
    </citation>
    <scope>NUCLEOTIDE SEQUENCE [LARGE SCALE GENOMIC DNA]</scope>
    <source>
        <strain evidence="9 10">SB3404</strain>
    </source>
</reference>
<evidence type="ECO:0000256" key="3">
    <source>
        <dbReference type="ARBA" id="ARBA00022842"/>
    </source>
</evidence>
<dbReference type="GO" id="GO:0042214">
    <property type="term" value="P:terpene metabolic process"/>
    <property type="evidence" value="ECO:0007669"/>
    <property type="project" value="InterPro"/>
</dbReference>
<dbReference type="SFLD" id="SFLDG01020">
    <property type="entry name" value="Terpene_Cyclase_Like_2"/>
    <property type="match status" value="1"/>
</dbReference>
<dbReference type="EC" id="4.2.3.-" evidence="7"/>
<keyword evidence="2 7" id="KW-0479">Metal-binding</keyword>
<dbReference type="InterPro" id="IPR047945">
    <property type="entry name" value="MIB_synthase"/>
</dbReference>
<evidence type="ECO:0000256" key="8">
    <source>
        <dbReference type="SAM" id="MobiDB-lite"/>
    </source>
</evidence>
<dbReference type="Pfam" id="PF19086">
    <property type="entry name" value="Terpene_syn_C_2"/>
    <property type="match status" value="1"/>
</dbReference>
<evidence type="ECO:0000313" key="10">
    <source>
        <dbReference type="Proteomes" id="UP000477722"/>
    </source>
</evidence>
<comment type="similarity">
    <text evidence="6">Belongs to the terpene synthase family. 2-methylisoborneol synthase subfamily.</text>
</comment>
<evidence type="ECO:0000256" key="6">
    <source>
        <dbReference type="ARBA" id="ARBA00035653"/>
    </source>
</evidence>
<dbReference type="AlphaFoldDB" id="A0A6G4X1K7"/>
<dbReference type="SFLD" id="SFLDS00005">
    <property type="entry name" value="Isoprenoid_Synthase_Type_I"/>
    <property type="match status" value="1"/>
</dbReference>
<organism evidence="9 10">
    <name type="scientific">Streptomyces boncukensis</name>
    <dbReference type="NCBI Taxonomy" id="2711219"/>
    <lineage>
        <taxon>Bacteria</taxon>
        <taxon>Bacillati</taxon>
        <taxon>Actinomycetota</taxon>
        <taxon>Actinomycetes</taxon>
        <taxon>Kitasatosporales</taxon>
        <taxon>Streptomycetaceae</taxon>
        <taxon>Streptomyces</taxon>
    </lineage>
</organism>
<evidence type="ECO:0000256" key="1">
    <source>
        <dbReference type="ARBA" id="ARBA00001946"/>
    </source>
</evidence>
<gene>
    <name evidence="9" type="ORF">G5C65_20920</name>
</gene>
<feature type="compositionally biased region" description="Basic and acidic residues" evidence="8">
    <location>
        <begin position="21"/>
        <end position="30"/>
    </location>
</feature>
<comment type="caution">
    <text evidence="9">The sequence shown here is derived from an EMBL/GenBank/DDBJ whole genome shotgun (WGS) entry which is preliminary data.</text>
</comment>
<sequence>MTLRIPGGPTGPGTAGLRIAGLRERERERESEQEEVEQEEAEQEHGAERGGVPDGEQPVRPIPGIRHRPAVQPDPALVAEVDRRTEQWAKELDLVPPEWEDQFAGFGFGRAVCLGHPDHADVERLLVAARLLVAENLVDDCYCEDHGGSPEGLGARLLIAHSALDPLHSAPEYEASWRAGTTEDAPLRSYRSAMEHALPWAAPAQADRLRHDLGRLHLGYLGEAAWSLDGATPAVWEYLVMRQFNNFRPCLTLTDLVAGYELPAPLQALAPVQRLTALAGNAATLVNDLYSYTKELRAQHPHLNLPTVLARRDQLPERDAYLRAVEVHNTIMDAFESESAQLRTSVPDPVLARYLTGLHSWVAGNHEWHATNTYRYTLPDYWPQESA</sequence>
<evidence type="ECO:0000313" key="9">
    <source>
        <dbReference type="EMBL" id="NGO70770.1"/>
    </source>
</evidence>
<keyword evidence="3 7" id="KW-0460">Magnesium</keyword>